<evidence type="ECO:0000256" key="15">
    <source>
        <dbReference type="ARBA" id="ARBA00044262"/>
    </source>
</evidence>
<dbReference type="CDD" id="cd07061">
    <property type="entry name" value="HP_HAP_like"/>
    <property type="match status" value="1"/>
</dbReference>
<organism evidence="19 20">
    <name type="scientific">Leucocoprinus leucothites</name>
    <dbReference type="NCBI Taxonomy" id="201217"/>
    <lineage>
        <taxon>Eukaryota</taxon>
        <taxon>Fungi</taxon>
        <taxon>Dikarya</taxon>
        <taxon>Basidiomycota</taxon>
        <taxon>Agaricomycotina</taxon>
        <taxon>Agaricomycetes</taxon>
        <taxon>Agaricomycetidae</taxon>
        <taxon>Agaricales</taxon>
        <taxon>Agaricineae</taxon>
        <taxon>Agaricaceae</taxon>
        <taxon>Leucocoprinus</taxon>
    </lineage>
</organism>
<evidence type="ECO:0000256" key="18">
    <source>
        <dbReference type="SAM" id="Phobius"/>
    </source>
</evidence>
<evidence type="ECO:0000256" key="1">
    <source>
        <dbReference type="ARBA" id="ARBA00004613"/>
    </source>
</evidence>
<evidence type="ECO:0000256" key="8">
    <source>
        <dbReference type="ARBA" id="ARBA00042300"/>
    </source>
</evidence>
<evidence type="ECO:0000256" key="3">
    <source>
        <dbReference type="ARBA" id="ARBA00022525"/>
    </source>
</evidence>
<dbReference type="Gene3D" id="3.40.50.1240">
    <property type="entry name" value="Phosphoglycerate mutase-like"/>
    <property type="match status" value="1"/>
</dbReference>
<evidence type="ECO:0000256" key="7">
    <source>
        <dbReference type="ARBA" id="ARBA00041857"/>
    </source>
</evidence>
<comment type="subunit">
    <text evidence="2">Monomer.</text>
</comment>
<evidence type="ECO:0000256" key="13">
    <source>
        <dbReference type="ARBA" id="ARBA00043788"/>
    </source>
</evidence>
<comment type="catalytic activity">
    <reaction evidence="11">
        <text>1D-myo-inositol 1,2,6-trisphosphate + H2O = 1D-myo-inositol 1,2-bisphosphate + phosphate</text>
        <dbReference type="Rhea" id="RHEA:77131"/>
        <dbReference type="ChEBI" id="CHEBI:15377"/>
        <dbReference type="ChEBI" id="CHEBI:43474"/>
        <dbReference type="ChEBI" id="CHEBI:195537"/>
        <dbReference type="ChEBI" id="CHEBI:195539"/>
    </reaction>
    <physiologicalReaction direction="left-to-right" evidence="11">
        <dbReference type="Rhea" id="RHEA:77132"/>
    </physiologicalReaction>
</comment>
<evidence type="ECO:0000256" key="17">
    <source>
        <dbReference type="PIRSR" id="PIRSR000894-2"/>
    </source>
</evidence>
<evidence type="ECO:0000256" key="12">
    <source>
        <dbReference type="ARBA" id="ARBA00043748"/>
    </source>
</evidence>
<dbReference type="InterPro" id="IPR000560">
    <property type="entry name" value="His_Pase_clade-2"/>
</dbReference>
<keyword evidence="18" id="KW-0472">Membrane</keyword>
<feature type="disulfide bond" evidence="17">
    <location>
        <begin position="294"/>
        <end position="308"/>
    </location>
</feature>
<accession>A0A8H5GFE4</accession>
<feature type="disulfide bond" evidence="17">
    <location>
        <begin position="108"/>
        <end position="439"/>
    </location>
</feature>
<dbReference type="EMBL" id="JAACJO010000001">
    <property type="protein sequence ID" value="KAF5363805.1"/>
    <property type="molecule type" value="Genomic_DNA"/>
</dbReference>
<keyword evidence="18" id="KW-1133">Transmembrane helix</keyword>
<keyword evidence="18" id="KW-0812">Transmembrane</keyword>
<dbReference type="SUPFAM" id="SSF53254">
    <property type="entry name" value="Phosphoglycerate mutase-like"/>
    <property type="match status" value="1"/>
</dbReference>
<keyword evidence="20" id="KW-1185">Reference proteome</keyword>
<evidence type="ECO:0000256" key="2">
    <source>
        <dbReference type="ARBA" id="ARBA00011245"/>
    </source>
</evidence>
<dbReference type="InterPro" id="IPR029033">
    <property type="entry name" value="His_PPase_superfam"/>
</dbReference>
<reference evidence="19 20" key="1">
    <citation type="journal article" date="2020" name="ISME J.">
        <title>Uncovering the hidden diversity of litter-decomposition mechanisms in mushroom-forming fungi.</title>
        <authorList>
            <person name="Floudas D."/>
            <person name="Bentzer J."/>
            <person name="Ahren D."/>
            <person name="Johansson T."/>
            <person name="Persson P."/>
            <person name="Tunlid A."/>
        </authorList>
    </citation>
    <scope>NUCLEOTIDE SEQUENCE [LARGE SCALE GENOMIC DNA]</scope>
    <source>
        <strain evidence="19 20">CBS 146.42</strain>
    </source>
</reference>
<dbReference type="InterPro" id="IPR033379">
    <property type="entry name" value="Acid_Pase_AS"/>
</dbReference>
<evidence type="ECO:0000313" key="20">
    <source>
        <dbReference type="Proteomes" id="UP000559027"/>
    </source>
</evidence>
<dbReference type="PANTHER" id="PTHR20963:SF24">
    <property type="entry name" value="3-PHYTASE B"/>
    <property type="match status" value="1"/>
</dbReference>
<dbReference type="AlphaFoldDB" id="A0A8H5GFE4"/>
<evidence type="ECO:0000256" key="14">
    <source>
        <dbReference type="ARBA" id="ARBA00044106"/>
    </source>
</evidence>
<feature type="active site" description="Nucleophile" evidence="16">
    <location>
        <position position="119"/>
    </location>
</feature>
<comment type="catalytic activity">
    <reaction evidence="13">
        <text>1D-myo-inositol hexakisphosphate + H2O = 1D-myo-inositol 1,2,4,5,6-pentakisphosphate + phosphate</text>
        <dbReference type="Rhea" id="RHEA:16989"/>
        <dbReference type="ChEBI" id="CHEBI:15377"/>
        <dbReference type="ChEBI" id="CHEBI:43474"/>
        <dbReference type="ChEBI" id="CHEBI:57798"/>
        <dbReference type="ChEBI" id="CHEBI:58130"/>
        <dbReference type="EC" id="3.1.3.8"/>
    </reaction>
    <physiologicalReaction direction="left-to-right" evidence="13">
        <dbReference type="Rhea" id="RHEA:16990"/>
    </physiologicalReaction>
</comment>
<gene>
    <name evidence="19" type="ORF">D9756_000048</name>
</gene>
<evidence type="ECO:0000256" key="10">
    <source>
        <dbReference type="ARBA" id="ARBA00043675"/>
    </source>
</evidence>
<protein>
    <recommendedName>
        <fullName evidence="14">Phytase A</fullName>
    </recommendedName>
    <alternativeName>
        <fullName evidence="15">Histidine acid phosphatase phyA</fullName>
    </alternativeName>
    <alternativeName>
        <fullName evidence="8">Myo-inositol hexakisphosphate phosphohydrolase A</fullName>
    </alternativeName>
    <alternativeName>
        <fullName evidence="7">Myo-inositol-hexaphosphate 3-phosphohydrolase A</fullName>
    </alternativeName>
</protein>
<comment type="catalytic activity">
    <reaction evidence="10">
        <text>1D-myo-inositol 1,2-bisphosphate + H2O = 1D-myo-inositol 2-phosphate + phosphate</text>
        <dbReference type="Rhea" id="RHEA:77135"/>
        <dbReference type="ChEBI" id="CHEBI:15377"/>
        <dbReference type="ChEBI" id="CHEBI:43474"/>
        <dbReference type="ChEBI" id="CHEBI:84142"/>
        <dbReference type="ChEBI" id="CHEBI:195539"/>
    </reaction>
    <physiologicalReaction direction="left-to-right" evidence="10">
        <dbReference type="Rhea" id="RHEA:77136"/>
    </physiologicalReaction>
</comment>
<name>A0A8H5GFE4_9AGAR</name>
<dbReference type="Pfam" id="PF00328">
    <property type="entry name" value="His_Phos_2"/>
    <property type="match status" value="1"/>
</dbReference>
<feature type="disulfide bond" evidence="17">
    <location>
        <begin position="246"/>
        <end position="494"/>
    </location>
</feature>
<dbReference type="PROSITE" id="PS00778">
    <property type="entry name" value="HIS_ACID_PHOSPHAT_2"/>
    <property type="match status" value="1"/>
</dbReference>
<evidence type="ECO:0000256" key="11">
    <source>
        <dbReference type="ARBA" id="ARBA00043721"/>
    </source>
</evidence>
<dbReference type="Proteomes" id="UP000559027">
    <property type="component" value="Unassembled WGS sequence"/>
</dbReference>
<feature type="disulfide bond" evidence="17">
    <location>
        <begin position="463"/>
        <end position="471"/>
    </location>
</feature>
<dbReference type="PROSITE" id="PS00616">
    <property type="entry name" value="HIS_ACID_PHOSPHAT_1"/>
    <property type="match status" value="1"/>
</dbReference>
<evidence type="ECO:0000256" key="4">
    <source>
        <dbReference type="ARBA" id="ARBA00022801"/>
    </source>
</evidence>
<comment type="caution">
    <text evidence="19">The sequence shown here is derived from an EMBL/GenBank/DDBJ whole genome shotgun (WGS) entry which is preliminary data.</text>
</comment>
<dbReference type="OrthoDB" id="6509975at2759"/>
<evidence type="ECO:0000256" key="5">
    <source>
        <dbReference type="ARBA" id="ARBA00023157"/>
    </source>
</evidence>
<evidence type="ECO:0000313" key="19">
    <source>
        <dbReference type="EMBL" id="KAF5363805.1"/>
    </source>
</evidence>
<dbReference type="PIRSF" id="PIRSF000894">
    <property type="entry name" value="Acid_phosphatase"/>
    <property type="match status" value="1"/>
</dbReference>
<evidence type="ECO:0000256" key="16">
    <source>
        <dbReference type="PIRSR" id="PIRSR000894-1"/>
    </source>
</evidence>
<dbReference type="InterPro" id="IPR016274">
    <property type="entry name" value="Histidine_acid_Pase_euk"/>
</dbReference>
<feature type="transmembrane region" description="Helical" evidence="18">
    <location>
        <begin position="36"/>
        <end position="60"/>
    </location>
</feature>
<dbReference type="GO" id="GO:0003993">
    <property type="term" value="F:acid phosphatase activity"/>
    <property type="evidence" value="ECO:0007669"/>
    <property type="project" value="TreeGrafter"/>
</dbReference>
<comment type="catalytic activity">
    <reaction evidence="12">
        <text>1D-myo-inositol 1,2,4,5,6-pentakisphosphate + H2O = 1D-myo-inositol 1,2,5,6-tetrakisphosphate + phosphate</text>
        <dbReference type="Rhea" id="RHEA:77115"/>
        <dbReference type="ChEBI" id="CHEBI:15377"/>
        <dbReference type="ChEBI" id="CHEBI:43474"/>
        <dbReference type="ChEBI" id="CHEBI:57798"/>
        <dbReference type="ChEBI" id="CHEBI:195535"/>
    </reaction>
    <physiologicalReaction direction="left-to-right" evidence="12">
        <dbReference type="Rhea" id="RHEA:77116"/>
    </physiologicalReaction>
</comment>
<keyword evidence="3" id="KW-0964">Secreted</keyword>
<dbReference type="GO" id="GO:0016158">
    <property type="term" value="F:inositol hexakisphosphate 3-phosphatase activity"/>
    <property type="evidence" value="ECO:0007669"/>
    <property type="project" value="UniProtKB-EC"/>
</dbReference>
<comment type="catalytic activity">
    <reaction evidence="9">
        <text>1D-myo-inositol 1,2,5,6-tetrakisphosphate + H2O = 1D-myo-inositol 1,2,6-trisphosphate + phosphate</text>
        <dbReference type="Rhea" id="RHEA:77119"/>
        <dbReference type="ChEBI" id="CHEBI:15377"/>
        <dbReference type="ChEBI" id="CHEBI:43474"/>
        <dbReference type="ChEBI" id="CHEBI:195535"/>
        <dbReference type="ChEBI" id="CHEBI:195537"/>
    </reaction>
    <physiologicalReaction direction="left-to-right" evidence="9">
        <dbReference type="Rhea" id="RHEA:77120"/>
    </physiologicalReaction>
</comment>
<proteinExistence type="predicted"/>
<feature type="active site" description="Proton donor" evidence="16">
    <location>
        <position position="389"/>
    </location>
</feature>
<sequence>MREHVFYYHGSRSVETHRTHLQQAAEEDVRTCNGAIQVWIVPLIMLFCLVSFLVLIYTVIATGSIGQRAIPSDFQEATLIAPISTLEGWAQYSPQYPVGRYSKPPKGCEITQVNILKRHGARFPTSSATTRILSALNKLKSATSYTHPSLQFLKTFTYDLGTDVLVPFGALQSYVAGQSAFIRYKDLIDHSNIPFIRASGSERVIDSATNWTDGFSSASQHRFNPVLSVIMSEDPTANNTLDDSGCPLAGDSDDHVDPWVELYATPIADRLNSQALGMSANLTATDVNNLITLCPFESVTKQKLSPFCRIFEREDFVDFEWSMDLDKYYGTGYGQPVGGRVQGVGYVNELIARLTNSPVRDNTQTNRTLTSNPATFPLNRSIYADFSHDNQMIAIYAAMGLLNEKHEALNNTRVNSKTEWDTSKVVPFSSEMVVERLTCADQRVKTEYVRIFINDALQPLGVCGGDEDGLCRVSEFLESQSYARNDGEGDFQKCFAPQT</sequence>
<evidence type="ECO:0000256" key="6">
    <source>
        <dbReference type="ARBA" id="ARBA00023180"/>
    </source>
</evidence>
<dbReference type="PANTHER" id="PTHR20963">
    <property type="entry name" value="MULTIPLE INOSITOL POLYPHOSPHATE PHOSPHATASE-RELATED"/>
    <property type="match status" value="1"/>
</dbReference>
<evidence type="ECO:0000256" key="9">
    <source>
        <dbReference type="ARBA" id="ARBA00043670"/>
    </source>
</evidence>
<dbReference type="GO" id="GO:0005576">
    <property type="term" value="C:extracellular region"/>
    <property type="evidence" value="ECO:0007669"/>
    <property type="project" value="UniProtKB-SubCell"/>
</dbReference>
<keyword evidence="5 17" id="KW-1015">Disulfide bond</keyword>
<keyword evidence="6" id="KW-0325">Glycoprotein</keyword>
<comment type="subcellular location">
    <subcellularLocation>
        <location evidence="1">Secreted</location>
    </subcellularLocation>
</comment>
<keyword evidence="4" id="KW-0378">Hydrolase</keyword>